<keyword evidence="4" id="KW-1185">Reference proteome</keyword>
<dbReference type="RefSeq" id="WP_283442707.1">
    <property type="nucleotide sequence ID" value="NZ_FXUL01000009.1"/>
</dbReference>
<name>A0ABY1Q8L3_9BURK</name>
<organism evidence="3 4">
    <name type="scientific">Noviherbaspirillum suwonense</name>
    <dbReference type="NCBI Taxonomy" id="1224511"/>
    <lineage>
        <taxon>Bacteria</taxon>
        <taxon>Pseudomonadati</taxon>
        <taxon>Pseudomonadota</taxon>
        <taxon>Betaproteobacteria</taxon>
        <taxon>Burkholderiales</taxon>
        <taxon>Oxalobacteraceae</taxon>
        <taxon>Noviherbaspirillum</taxon>
    </lineage>
</organism>
<dbReference type="InterPro" id="IPR007325">
    <property type="entry name" value="KFase/CYL"/>
</dbReference>
<dbReference type="PANTHER" id="PTHR34861:SF10">
    <property type="entry name" value="CYCLASE"/>
    <property type="match status" value="1"/>
</dbReference>
<evidence type="ECO:0000313" key="3">
    <source>
        <dbReference type="EMBL" id="SMP63223.1"/>
    </source>
</evidence>
<proteinExistence type="predicted"/>
<reference evidence="3 4" key="1">
    <citation type="submission" date="2017-05" db="EMBL/GenBank/DDBJ databases">
        <authorList>
            <person name="Varghese N."/>
            <person name="Submissions S."/>
        </authorList>
    </citation>
    <scope>NUCLEOTIDE SEQUENCE [LARGE SCALE GENOMIC DNA]</scope>
    <source>
        <strain evidence="3 4">DSM 26001</strain>
    </source>
</reference>
<dbReference type="SUPFAM" id="SSF102198">
    <property type="entry name" value="Putative cyclase"/>
    <property type="match status" value="1"/>
</dbReference>
<dbReference type="Proteomes" id="UP001158049">
    <property type="component" value="Unassembled WGS sequence"/>
</dbReference>
<sequence length="322" mass="34619">MNALGHLIKTAVPVAAFLAAAASMPAYGQQSQQSCFPSRFGPEDQAGNLNHITPEKTRRASRLIKQGKSYALGIETNKNTPAYAPRTFEIKVVQPGQEKGPIGPSKTTYNDDIINGWVGIGSQLDGLGHLGIDGVYYNCNKGADFAKPDGLQKLGMEKVPPIATRAVLLDMASYFNANPVKEGTPFNRREIEGAMKRQGVKAIEKGDVVLFYTGWSALIGKDNDRFNKGEPGLGVDGARYLASLGVAMVGADNWAVEVLPGEPNAGAFEVHQILLAQNGIYILENMNTEAMVKDKAWESFFTLGPSRITGAVQAIINPIAIR</sequence>
<protein>
    <submittedName>
        <fullName evidence="3">Cyclase</fullName>
    </submittedName>
</protein>
<feature type="region of interest" description="Disordered" evidence="1">
    <location>
        <begin position="32"/>
        <end position="60"/>
    </location>
</feature>
<comment type="caution">
    <text evidence="3">The sequence shown here is derived from an EMBL/GenBank/DDBJ whole genome shotgun (WGS) entry which is preliminary data.</text>
</comment>
<dbReference type="Gene3D" id="3.50.30.50">
    <property type="entry name" value="Putative cyclase"/>
    <property type="match status" value="1"/>
</dbReference>
<dbReference type="Pfam" id="PF04199">
    <property type="entry name" value="Cyclase"/>
    <property type="match status" value="1"/>
</dbReference>
<feature type="chain" id="PRO_5047468214" evidence="2">
    <location>
        <begin position="29"/>
        <end position="322"/>
    </location>
</feature>
<gene>
    <name evidence="3" type="ORF">SAMN06295970_10930</name>
</gene>
<accession>A0ABY1Q8L3</accession>
<evidence type="ECO:0000256" key="2">
    <source>
        <dbReference type="SAM" id="SignalP"/>
    </source>
</evidence>
<dbReference type="PANTHER" id="PTHR34861">
    <property type="match status" value="1"/>
</dbReference>
<evidence type="ECO:0000313" key="4">
    <source>
        <dbReference type="Proteomes" id="UP001158049"/>
    </source>
</evidence>
<feature type="signal peptide" evidence="2">
    <location>
        <begin position="1"/>
        <end position="28"/>
    </location>
</feature>
<evidence type="ECO:0000256" key="1">
    <source>
        <dbReference type="SAM" id="MobiDB-lite"/>
    </source>
</evidence>
<keyword evidence="2" id="KW-0732">Signal</keyword>
<dbReference type="InterPro" id="IPR037175">
    <property type="entry name" value="KFase_sf"/>
</dbReference>
<dbReference type="EMBL" id="FXUL01000009">
    <property type="protein sequence ID" value="SMP63223.1"/>
    <property type="molecule type" value="Genomic_DNA"/>
</dbReference>